<dbReference type="CDD" id="cd18887">
    <property type="entry name" value="NUDIX_UGPPase_Nudt14"/>
    <property type="match status" value="1"/>
</dbReference>
<feature type="short sequence motif" description="Nudix box" evidence="4">
    <location>
        <begin position="81"/>
        <end position="103"/>
    </location>
</feature>
<name>A0A7M1S685_9BACT</name>
<organism evidence="6 7">
    <name type="scientific">Sulfurovum indicum</name>
    <dbReference type="NCBI Taxonomy" id="2779528"/>
    <lineage>
        <taxon>Bacteria</taxon>
        <taxon>Pseudomonadati</taxon>
        <taxon>Campylobacterota</taxon>
        <taxon>Epsilonproteobacteria</taxon>
        <taxon>Campylobacterales</taxon>
        <taxon>Sulfurovaceae</taxon>
        <taxon>Sulfurovum</taxon>
    </lineage>
</organism>
<dbReference type="GO" id="GO:0008768">
    <property type="term" value="F:UDP-sugar diphosphatase activity"/>
    <property type="evidence" value="ECO:0007669"/>
    <property type="project" value="TreeGrafter"/>
</dbReference>
<dbReference type="PANTHER" id="PTHR11839">
    <property type="entry name" value="UDP/ADP-SUGAR PYROPHOSPHATASE"/>
    <property type="match status" value="1"/>
</dbReference>
<gene>
    <name evidence="6" type="ORF">IMZ28_01710</name>
</gene>
<dbReference type="PANTHER" id="PTHR11839:SF15">
    <property type="entry name" value="URIDINE DIPHOSPHATE GLUCOSE PYROPHOSPHATASE NUDT14"/>
    <property type="match status" value="1"/>
</dbReference>
<accession>A0A7M1S685</accession>
<reference evidence="6 7" key="1">
    <citation type="submission" date="2020-10" db="EMBL/GenBank/DDBJ databases">
        <title>The genome of sulfurovum sp.</title>
        <authorList>
            <person name="Xie S."/>
            <person name="Shao Z."/>
            <person name="Jiang L."/>
        </authorList>
    </citation>
    <scope>NUCLEOTIDE SEQUENCE [LARGE SCALE GENOMIC DNA]</scope>
    <source>
        <strain evidence="6 7">ST-419</strain>
    </source>
</reference>
<feature type="binding site" evidence="3">
    <location>
        <position position="149"/>
    </location>
    <ligand>
        <name>Mg(2+)</name>
        <dbReference type="ChEBI" id="CHEBI:18420"/>
        <label>1</label>
    </ligand>
</feature>
<dbReference type="GO" id="GO:0019693">
    <property type="term" value="P:ribose phosphate metabolic process"/>
    <property type="evidence" value="ECO:0007669"/>
    <property type="project" value="TreeGrafter"/>
</dbReference>
<protein>
    <submittedName>
        <fullName evidence="6">NUDIX domain-containing protein</fullName>
    </submittedName>
</protein>
<dbReference type="AlphaFoldDB" id="A0A7M1S685"/>
<dbReference type="InterPro" id="IPR015797">
    <property type="entry name" value="NUDIX_hydrolase-like_dom_sf"/>
</dbReference>
<dbReference type="SUPFAM" id="SSF55811">
    <property type="entry name" value="Nudix"/>
    <property type="match status" value="1"/>
</dbReference>
<feature type="binding site" evidence="3">
    <location>
        <position position="96"/>
    </location>
    <ligand>
        <name>Mg(2+)</name>
        <dbReference type="ChEBI" id="CHEBI:18420"/>
        <label>1</label>
    </ligand>
</feature>
<evidence type="ECO:0000256" key="3">
    <source>
        <dbReference type="PIRSR" id="PIRSR604385-2"/>
    </source>
</evidence>
<evidence type="ECO:0000313" key="6">
    <source>
        <dbReference type="EMBL" id="QOR62219.1"/>
    </source>
</evidence>
<dbReference type="GO" id="GO:0046872">
    <property type="term" value="F:metal ion binding"/>
    <property type="evidence" value="ECO:0007669"/>
    <property type="project" value="UniProtKB-KW"/>
</dbReference>
<feature type="binding site" evidence="3">
    <location>
        <position position="80"/>
    </location>
    <ligand>
        <name>Mg(2+)</name>
        <dbReference type="ChEBI" id="CHEBI:18420"/>
        <label>1</label>
    </ligand>
</feature>
<evidence type="ECO:0000259" key="5">
    <source>
        <dbReference type="PROSITE" id="PS51462"/>
    </source>
</evidence>
<evidence type="ECO:0000256" key="2">
    <source>
        <dbReference type="ARBA" id="ARBA00022801"/>
    </source>
</evidence>
<proteinExistence type="predicted"/>
<feature type="domain" description="Nudix hydrolase" evidence="5">
    <location>
        <begin position="39"/>
        <end position="178"/>
    </location>
</feature>
<comment type="cofactor">
    <cofactor evidence="1 3">
        <name>Mg(2+)</name>
        <dbReference type="ChEBI" id="CHEBI:18420"/>
    </cofactor>
</comment>
<evidence type="ECO:0000256" key="4">
    <source>
        <dbReference type="PIRSR" id="PIRSR604385-3"/>
    </source>
</evidence>
<evidence type="ECO:0000256" key="1">
    <source>
        <dbReference type="ARBA" id="ARBA00001946"/>
    </source>
</evidence>
<sequence length="194" mass="22153">MKSKITDFKLEPLTDPSFVQTSLARYEQEGTTKTWEIVKAHDSVAILLYHTEKNVFILVKQFRPAVYLNNQNGETVELCAGIVDKDLPLVQIAVEEIEEECGYSVPLDAIERVTLFYTSVGFAGSKQTLYYAEVDEKMKVSEGGGVEGEEIEVVELPVERMDDFIFDESIAKTPGLMFAFMWWRQRRKSEDFTT</sequence>
<keyword evidence="2" id="KW-0378">Hydrolase</keyword>
<keyword evidence="7" id="KW-1185">Reference proteome</keyword>
<keyword evidence="3" id="KW-0479">Metal-binding</keyword>
<dbReference type="KEGG" id="sinu:IMZ28_01710"/>
<dbReference type="InterPro" id="IPR004385">
    <property type="entry name" value="NDP_pyrophosphatase"/>
</dbReference>
<feature type="binding site" evidence="3">
    <location>
        <position position="100"/>
    </location>
    <ligand>
        <name>Mg(2+)</name>
        <dbReference type="ChEBI" id="CHEBI:18420"/>
        <label>2</label>
    </ligand>
</feature>
<keyword evidence="3" id="KW-0460">Magnesium</keyword>
<dbReference type="PROSITE" id="PS51462">
    <property type="entry name" value="NUDIX"/>
    <property type="match status" value="1"/>
</dbReference>
<dbReference type="GO" id="GO:0006753">
    <property type="term" value="P:nucleoside phosphate metabolic process"/>
    <property type="evidence" value="ECO:0007669"/>
    <property type="project" value="TreeGrafter"/>
</dbReference>
<dbReference type="InterPro" id="IPR000086">
    <property type="entry name" value="NUDIX_hydrolase_dom"/>
</dbReference>
<dbReference type="Proteomes" id="UP000595074">
    <property type="component" value="Chromosome"/>
</dbReference>
<dbReference type="Gene3D" id="3.90.79.10">
    <property type="entry name" value="Nucleoside Triphosphate Pyrophosphohydrolase"/>
    <property type="match status" value="1"/>
</dbReference>
<evidence type="ECO:0000313" key="7">
    <source>
        <dbReference type="Proteomes" id="UP000595074"/>
    </source>
</evidence>
<dbReference type="EMBL" id="CP063164">
    <property type="protein sequence ID" value="QOR62219.1"/>
    <property type="molecule type" value="Genomic_DNA"/>
</dbReference>
<dbReference type="RefSeq" id="WP_197548920.1">
    <property type="nucleotide sequence ID" value="NZ_CP063164.1"/>
</dbReference>
<dbReference type="NCBIfam" id="TIGR00052">
    <property type="entry name" value="nudix-type nucleoside diphosphatase, YffH/AdpP family"/>
    <property type="match status" value="1"/>
</dbReference>